<dbReference type="AlphaFoldDB" id="G8DKE0"/>
<evidence type="ECO:0000256" key="2">
    <source>
        <dbReference type="ARBA" id="ARBA00022980"/>
    </source>
</evidence>
<keyword evidence="3" id="KW-0687">Ribonucleoprotein</keyword>
<comment type="similarity">
    <text evidence="1">Belongs to the universal ribosomal protein uS7 family.</text>
</comment>
<gene>
    <name evidence="5" type="primary">rps7</name>
</gene>
<keyword evidence="5" id="KW-0496">Mitochondrion</keyword>
<dbReference type="SUPFAM" id="SSF47973">
    <property type="entry name" value="Ribosomal protein S7"/>
    <property type="match status" value="1"/>
</dbReference>
<dbReference type="EMBL" id="HQ667981">
    <property type="protein sequence ID" value="ADU04609.1"/>
    <property type="molecule type" value="Genomic_DNA"/>
</dbReference>
<protein>
    <submittedName>
        <fullName evidence="5">Ribosomal protein S7</fullName>
    </submittedName>
</protein>
<dbReference type="Pfam" id="PF00177">
    <property type="entry name" value="Ribosomal_S7"/>
    <property type="match status" value="1"/>
</dbReference>
<accession>G8DKE0</accession>
<dbReference type="GO" id="GO:0006412">
    <property type="term" value="P:translation"/>
    <property type="evidence" value="ECO:0007669"/>
    <property type="project" value="InterPro"/>
</dbReference>
<sequence>MFLHGKKSRGYRFLQEALILLFLFGYVRRTQRGHVFHSATKKIESKLLHVALRNVQPILEVRKVRVAGKTFLVPSYVSKKRSFRLAIQWILEAAKLSLKNQKKRILKSKFQHSIAIEIALALQKKGGPRKKREKLHQLADANRSFHHYRWWN</sequence>
<dbReference type="InterPro" id="IPR023798">
    <property type="entry name" value="Ribosomal_uS7_dom"/>
</dbReference>
<reference evidence="5" key="1">
    <citation type="journal article" date="2012" name="Protist">
        <title>Similar relative mutation rates in the three genetic compartments of mesostigma and chlamydomonas.</title>
        <authorList>
            <person name="Hua J."/>
            <person name="Smith D.R."/>
            <person name="Borza T."/>
            <person name="Lee R.W."/>
        </authorList>
    </citation>
    <scope>NUCLEOTIDE SEQUENCE</scope>
    <source>
        <strain evidence="5">SAG 50-1</strain>
    </source>
</reference>
<evidence type="ECO:0000259" key="4">
    <source>
        <dbReference type="Pfam" id="PF00177"/>
    </source>
</evidence>
<dbReference type="GO" id="GO:1990904">
    <property type="term" value="C:ribonucleoprotein complex"/>
    <property type="evidence" value="ECO:0007669"/>
    <property type="project" value="UniProtKB-KW"/>
</dbReference>
<organism evidence="5">
    <name type="scientific">Mesostigma viride</name>
    <name type="common">Green alga</name>
    <dbReference type="NCBI Taxonomy" id="41882"/>
    <lineage>
        <taxon>Eukaryota</taxon>
        <taxon>Viridiplantae</taxon>
        <taxon>Streptophyta</taxon>
        <taxon>Mesostigmatophyceae</taxon>
        <taxon>Mesostigmatales</taxon>
        <taxon>Mesostigmataceae</taxon>
        <taxon>Mesostigma</taxon>
    </lineage>
</organism>
<dbReference type="Gene3D" id="1.10.455.10">
    <property type="entry name" value="Ribosomal protein S7 domain"/>
    <property type="match status" value="1"/>
</dbReference>
<feature type="domain" description="Small ribosomal subunit protein uS7" evidence="4">
    <location>
        <begin position="2"/>
        <end position="143"/>
    </location>
</feature>
<name>G8DKE0_MESVI</name>
<dbReference type="PIRSF" id="PIRSF002122">
    <property type="entry name" value="RPS7p_RPS7a_RPS5e_RPS7o"/>
    <property type="match status" value="1"/>
</dbReference>
<proteinExistence type="inferred from homology"/>
<geneLocation type="mitochondrion" evidence="5"/>
<dbReference type="GO" id="GO:0005840">
    <property type="term" value="C:ribosome"/>
    <property type="evidence" value="ECO:0007669"/>
    <property type="project" value="UniProtKB-KW"/>
</dbReference>
<evidence type="ECO:0000256" key="1">
    <source>
        <dbReference type="ARBA" id="ARBA00007151"/>
    </source>
</evidence>
<evidence type="ECO:0000256" key="3">
    <source>
        <dbReference type="ARBA" id="ARBA00023274"/>
    </source>
</evidence>
<dbReference type="InterPro" id="IPR036823">
    <property type="entry name" value="Ribosomal_uS7_dom_sf"/>
</dbReference>
<dbReference type="InterPro" id="IPR000235">
    <property type="entry name" value="Ribosomal_uS7"/>
</dbReference>
<evidence type="ECO:0000313" key="5">
    <source>
        <dbReference type="EMBL" id="ADU04609.1"/>
    </source>
</evidence>
<keyword evidence="2 5" id="KW-0689">Ribosomal protein</keyword>